<sequence>MDFYAASLPGILANTTRQADHPGSNGLNCRQFQHPHKHNDRGPGYLLATLQYSSNTRLGLRK</sequence>
<name>A0A922NHD5_9PLEO</name>
<protein>
    <submittedName>
        <fullName evidence="1">Uncharacterized protein</fullName>
    </submittedName>
</protein>
<proteinExistence type="predicted"/>
<reference evidence="2" key="1">
    <citation type="journal article" date="2022" name="Microb. Genom.">
        <title>A global pangenome for the wheat fungal pathogen Pyrenophora tritici-repentis and prediction of effector protein structural homology.</title>
        <authorList>
            <person name="Moolhuijzen P.M."/>
            <person name="See P.T."/>
            <person name="Shi G."/>
            <person name="Powell H.R."/>
            <person name="Cockram J."/>
            <person name="Jorgensen L.N."/>
            <person name="Benslimane H."/>
            <person name="Strelkov S.E."/>
            <person name="Turner J."/>
            <person name="Liu Z."/>
            <person name="Moffat C.S."/>
        </authorList>
    </citation>
    <scope>NUCLEOTIDE SEQUENCE [LARGE SCALE GENOMIC DNA]</scope>
</reference>
<evidence type="ECO:0000313" key="2">
    <source>
        <dbReference type="Proteomes" id="UP000249757"/>
    </source>
</evidence>
<keyword evidence="2" id="KW-1185">Reference proteome</keyword>
<dbReference type="Proteomes" id="UP000249757">
    <property type="component" value="Unassembled WGS sequence"/>
</dbReference>
<gene>
    <name evidence="1" type="ORF">Ptr86124_006869</name>
</gene>
<comment type="caution">
    <text evidence="1">The sequence shown here is derived from an EMBL/GenBank/DDBJ whole genome shotgun (WGS) entry which is preliminary data.</text>
</comment>
<dbReference type="AlphaFoldDB" id="A0A922NHD5"/>
<accession>A0A922NHD5</accession>
<evidence type="ECO:0000313" key="1">
    <source>
        <dbReference type="EMBL" id="KAI1514239.1"/>
    </source>
</evidence>
<dbReference type="EMBL" id="NRDI02000008">
    <property type="protein sequence ID" value="KAI1514239.1"/>
    <property type="molecule type" value="Genomic_DNA"/>
</dbReference>
<organism evidence="1 2">
    <name type="scientific">Pyrenophora tritici-repentis</name>
    <dbReference type="NCBI Taxonomy" id="45151"/>
    <lineage>
        <taxon>Eukaryota</taxon>
        <taxon>Fungi</taxon>
        <taxon>Dikarya</taxon>
        <taxon>Ascomycota</taxon>
        <taxon>Pezizomycotina</taxon>
        <taxon>Dothideomycetes</taxon>
        <taxon>Pleosporomycetidae</taxon>
        <taxon>Pleosporales</taxon>
        <taxon>Pleosporineae</taxon>
        <taxon>Pleosporaceae</taxon>
        <taxon>Pyrenophora</taxon>
    </lineage>
</organism>